<protein>
    <submittedName>
        <fullName evidence="1">Uncharacterized protein</fullName>
    </submittedName>
</protein>
<evidence type="ECO:0000313" key="1">
    <source>
        <dbReference type="EMBL" id="ENN76903.1"/>
    </source>
</evidence>
<reference evidence="1" key="1">
    <citation type="journal article" date="2013" name="Genome Biol.">
        <title>Draft genome of the mountain pine beetle, Dendroctonus ponderosae Hopkins, a major forest pest.</title>
        <authorList>
            <person name="Keeling C.I."/>
            <person name="Yuen M.M."/>
            <person name="Liao N.Y."/>
            <person name="Docking T.R."/>
            <person name="Chan S.K."/>
            <person name="Taylor G.A."/>
            <person name="Palmquist D.L."/>
            <person name="Jackman S.D."/>
            <person name="Nguyen A."/>
            <person name="Li M."/>
            <person name="Henderson H."/>
            <person name="Janes J.K."/>
            <person name="Zhao Y."/>
            <person name="Pandoh P."/>
            <person name="Moore R."/>
            <person name="Sperling F.A."/>
            <person name="Huber D.P."/>
            <person name="Birol I."/>
            <person name="Jones S.J."/>
            <person name="Bohlmann J."/>
        </authorList>
    </citation>
    <scope>NUCLEOTIDE SEQUENCE</scope>
</reference>
<feature type="non-terminal residue" evidence="1">
    <location>
        <position position="1"/>
    </location>
</feature>
<organism evidence="1">
    <name type="scientific">Dendroctonus ponderosae</name>
    <name type="common">Mountain pine beetle</name>
    <dbReference type="NCBI Taxonomy" id="77166"/>
    <lineage>
        <taxon>Eukaryota</taxon>
        <taxon>Metazoa</taxon>
        <taxon>Ecdysozoa</taxon>
        <taxon>Arthropoda</taxon>
        <taxon>Hexapoda</taxon>
        <taxon>Insecta</taxon>
        <taxon>Pterygota</taxon>
        <taxon>Neoptera</taxon>
        <taxon>Endopterygota</taxon>
        <taxon>Coleoptera</taxon>
        <taxon>Polyphaga</taxon>
        <taxon>Cucujiformia</taxon>
        <taxon>Curculionidae</taxon>
        <taxon>Scolytinae</taxon>
        <taxon>Dendroctonus</taxon>
    </lineage>
</organism>
<sequence length="27" mass="3226">MLYTISTYNVLQSVLNNVFLINIFKYN</sequence>
<name>N6TGJ5_DENPD</name>
<gene>
    <name evidence="1" type="ORF">YQE_06551</name>
</gene>
<dbReference type="AlphaFoldDB" id="N6TGJ5"/>
<proteinExistence type="predicted"/>
<dbReference type="EMBL" id="KB740966">
    <property type="protein sequence ID" value="ENN76903.1"/>
    <property type="molecule type" value="Genomic_DNA"/>
</dbReference>
<dbReference type="HOGENOM" id="CLU_3415377_0_0_1"/>
<accession>N6TGJ5</accession>